<dbReference type="Pfam" id="PF02687">
    <property type="entry name" value="FtsX"/>
    <property type="match status" value="2"/>
</dbReference>
<dbReference type="InterPro" id="IPR003838">
    <property type="entry name" value="ABC3_permease_C"/>
</dbReference>
<feature type="transmembrane region" description="Helical" evidence="6">
    <location>
        <begin position="20"/>
        <end position="40"/>
    </location>
</feature>
<feature type="transmembrane region" description="Helical" evidence="6">
    <location>
        <begin position="446"/>
        <end position="471"/>
    </location>
</feature>
<gene>
    <name evidence="8" type="ORF">SAMN03080599_02741</name>
</gene>
<feature type="transmembrane region" description="Helical" evidence="6">
    <location>
        <begin position="280"/>
        <end position="301"/>
    </location>
</feature>
<dbReference type="PANTHER" id="PTHR30287:SF1">
    <property type="entry name" value="INNER MEMBRANE PROTEIN"/>
    <property type="match status" value="1"/>
</dbReference>
<evidence type="ECO:0000259" key="7">
    <source>
        <dbReference type="Pfam" id="PF02687"/>
    </source>
</evidence>
<evidence type="ECO:0000256" key="4">
    <source>
        <dbReference type="ARBA" id="ARBA00022989"/>
    </source>
</evidence>
<evidence type="ECO:0000313" key="9">
    <source>
        <dbReference type="Proteomes" id="UP000199208"/>
    </source>
</evidence>
<feature type="transmembrane region" description="Helical" evidence="6">
    <location>
        <begin position="322"/>
        <end position="351"/>
    </location>
</feature>
<proteinExistence type="predicted"/>
<feature type="transmembrane region" description="Helical" evidence="6">
    <location>
        <begin position="759"/>
        <end position="779"/>
    </location>
</feature>
<comment type="subcellular location">
    <subcellularLocation>
        <location evidence="1">Cell membrane</location>
        <topology evidence="1">Multi-pass membrane protein</topology>
    </subcellularLocation>
</comment>
<evidence type="ECO:0000256" key="3">
    <source>
        <dbReference type="ARBA" id="ARBA00022692"/>
    </source>
</evidence>
<dbReference type="STRING" id="1120920.SAMN03080599_02741"/>
<feature type="domain" description="ABC3 transporter permease C-terminal" evidence="7">
    <location>
        <begin position="671"/>
        <end position="788"/>
    </location>
</feature>
<sequence>MGVLNRRLLRMILSSKGQNLAIAMVVALGLMLYVAMFSAITNLEVAVNEYFDLTNAADIYVEIPAISASEVSSLLTVDGVKSAQGRVVRDVSFISDLKEDENQKITLRVISIPEETDDKANGMIHSLYFQTKAQTLASDDEVFLIESFARARGIAVGDEIKIQYAGEDHTLKVKGIVSSSEYIYLMQSDQSLLPDFSNFGILYVRESFAMRTIASNGLYNQVLLKVKDSYDSEQDHELVRKAVENKLDHLGAQRVYLREDQVSSRMVQEEIRGNRQTMSVVPVIFLGIAAAIMFVMIGRFVRNDKVTIGVLKAMGYNNRKIMTHYSLFAVSIGITGAILGVILGSLMSVYVTTLYATESFNVPILVFKFHAWMLFASLGLALVFSVTAGYMGARGVIRIDPAAAMRPDAPQSGKHIGLENTRFWNFWVSFTEKMVIRNLLRHKLRILALSTGIALTFMMIMIPIYLLSAFLDMFEFQYSVMQRMDYSVSLTGFAADRDLTRSFNDYDEIDYVEGRLEYPFEVVNGYRKKATTVVGLSPDTRIYHFYELNSMLPMVFRHNSVFMTRGLADNLALEIGDTFMMKPYLPDREDKVYKLTGIIRQDLGSNVYMSLGTLQRDFFGPDAVNGVFIQGGSDVKGVLTDARSVSSFMSNQDLRNAYLDFLQITYISIGMIVVIGMFLGVAIVYNTVVLMINERTVEIASMRILGMRIGEVFSVIVREIGVISIVGILLGVPLASWALEGIGSYFTTDLYSFATKPQFIDFVYAGLITLVSIIISLALSYRKIIHANFVDALKNQVS</sequence>
<organism evidence="8 9">
    <name type="scientific">Acidaminobacter hydrogenoformans DSM 2784</name>
    <dbReference type="NCBI Taxonomy" id="1120920"/>
    <lineage>
        <taxon>Bacteria</taxon>
        <taxon>Bacillati</taxon>
        <taxon>Bacillota</taxon>
        <taxon>Clostridia</taxon>
        <taxon>Peptostreptococcales</taxon>
        <taxon>Acidaminobacteraceae</taxon>
        <taxon>Acidaminobacter</taxon>
    </lineage>
</organism>
<evidence type="ECO:0000256" key="1">
    <source>
        <dbReference type="ARBA" id="ARBA00004651"/>
    </source>
</evidence>
<evidence type="ECO:0000256" key="5">
    <source>
        <dbReference type="ARBA" id="ARBA00023136"/>
    </source>
</evidence>
<keyword evidence="9" id="KW-1185">Reference proteome</keyword>
<dbReference type="PANTHER" id="PTHR30287">
    <property type="entry name" value="MEMBRANE COMPONENT OF PREDICTED ABC SUPERFAMILY METABOLITE UPTAKE TRANSPORTER"/>
    <property type="match status" value="1"/>
</dbReference>
<accession>A0A1G5S4U7</accession>
<name>A0A1G5S4U7_9FIRM</name>
<feature type="transmembrane region" description="Helical" evidence="6">
    <location>
        <begin position="712"/>
        <end position="739"/>
    </location>
</feature>
<evidence type="ECO:0000256" key="6">
    <source>
        <dbReference type="SAM" id="Phobius"/>
    </source>
</evidence>
<feature type="domain" description="ABC3 transporter permease C-terminal" evidence="7">
    <location>
        <begin position="280"/>
        <end position="401"/>
    </location>
</feature>
<keyword evidence="3 6" id="KW-0812">Transmembrane</keyword>
<dbReference type="EMBL" id="FMWL01000018">
    <property type="protein sequence ID" value="SCZ81346.1"/>
    <property type="molecule type" value="Genomic_DNA"/>
</dbReference>
<evidence type="ECO:0000256" key="2">
    <source>
        <dbReference type="ARBA" id="ARBA00022475"/>
    </source>
</evidence>
<keyword evidence="2" id="KW-1003">Cell membrane</keyword>
<reference evidence="8 9" key="1">
    <citation type="submission" date="2016-10" db="EMBL/GenBank/DDBJ databases">
        <authorList>
            <person name="de Groot N.N."/>
        </authorList>
    </citation>
    <scope>NUCLEOTIDE SEQUENCE [LARGE SCALE GENOMIC DNA]</scope>
    <source>
        <strain evidence="8 9">DSM 2784</strain>
    </source>
</reference>
<dbReference type="OrthoDB" id="5137249at2"/>
<dbReference type="RefSeq" id="WP_092592434.1">
    <property type="nucleotide sequence ID" value="NZ_FMWL01000018.1"/>
</dbReference>
<dbReference type="AlphaFoldDB" id="A0A1G5S4U7"/>
<keyword evidence="4 6" id="KW-1133">Transmembrane helix</keyword>
<keyword evidence="5 6" id="KW-0472">Membrane</keyword>
<dbReference type="InterPro" id="IPR038766">
    <property type="entry name" value="Membrane_comp_ABC_pdt"/>
</dbReference>
<feature type="transmembrane region" description="Helical" evidence="6">
    <location>
        <begin position="371"/>
        <end position="391"/>
    </location>
</feature>
<protein>
    <submittedName>
        <fullName evidence="8">Putative ABC transport system permease protein</fullName>
    </submittedName>
</protein>
<dbReference type="Proteomes" id="UP000199208">
    <property type="component" value="Unassembled WGS sequence"/>
</dbReference>
<dbReference type="GO" id="GO:0005886">
    <property type="term" value="C:plasma membrane"/>
    <property type="evidence" value="ECO:0007669"/>
    <property type="project" value="UniProtKB-SubCell"/>
</dbReference>
<feature type="transmembrane region" description="Helical" evidence="6">
    <location>
        <begin position="664"/>
        <end position="692"/>
    </location>
</feature>
<evidence type="ECO:0000313" key="8">
    <source>
        <dbReference type="EMBL" id="SCZ81346.1"/>
    </source>
</evidence>